<name>A0A1Q2M5B8_9GAMM</name>
<dbReference type="GO" id="GO:0044659">
    <property type="term" value="P:viral release from host cell by cytolysis"/>
    <property type="evidence" value="ECO:0007669"/>
    <property type="project" value="InterPro"/>
</dbReference>
<accession>A0A1Q2M5B8</accession>
<dbReference type="EMBL" id="CP019650">
    <property type="protein sequence ID" value="AQQ67477.1"/>
    <property type="molecule type" value="Genomic_DNA"/>
</dbReference>
<reference evidence="1" key="1">
    <citation type="submission" date="2017-02" db="EMBL/GenBank/DDBJ databases">
        <title>Genome of Microbulbifer agarilyticus GP101.</title>
        <authorList>
            <person name="Jung J."/>
            <person name="Bae S.S."/>
            <person name="Baek K."/>
        </authorList>
    </citation>
    <scope>NUCLEOTIDE SEQUENCE [LARGE SCALE GENOMIC DNA]</scope>
    <source>
        <strain evidence="1">GP101</strain>
    </source>
</reference>
<sequence>MPGKLSYQILVAFLALGLSFSAGWKVQGWRLTTEHEKYRRVQAEALNEARDLVDRLESLHRHSLADIDARYTKEVEDAQAENERLRADLLRGAIRLSIPAKCTASGMPSNTSATGGTNAASRADVDERAAGEILALTERGDKAIRQLSGLQEYVRSVCIGDT</sequence>
<dbReference type="OrthoDB" id="6877134at2"/>
<evidence type="ECO:0000313" key="1">
    <source>
        <dbReference type="EMBL" id="AQQ67477.1"/>
    </source>
</evidence>
<proteinExistence type="predicted"/>
<organism evidence="1 2">
    <name type="scientific">Microbulbifer agarilyticus</name>
    <dbReference type="NCBI Taxonomy" id="260552"/>
    <lineage>
        <taxon>Bacteria</taxon>
        <taxon>Pseudomonadati</taxon>
        <taxon>Pseudomonadota</taxon>
        <taxon>Gammaproteobacteria</taxon>
        <taxon>Cellvibrionales</taxon>
        <taxon>Microbulbiferaceae</taxon>
        <taxon>Microbulbifer</taxon>
    </lineage>
</organism>
<dbReference type="AlphaFoldDB" id="A0A1Q2M5B8"/>
<dbReference type="Proteomes" id="UP000188219">
    <property type="component" value="Chromosome"/>
</dbReference>
<dbReference type="Pfam" id="PF03245">
    <property type="entry name" value="Phage_lysis"/>
    <property type="match status" value="1"/>
</dbReference>
<dbReference type="InterPro" id="IPR004929">
    <property type="entry name" value="I-spanin"/>
</dbReference>
<dbReference type="KEGG" id="maga:Mag101_07365"/>
<dbReference type="STRING" id="260552.Mag101_07365"/>
<gene>
    <name evidence="1" type="ORF">Mag101_07365</name>
</gene>
<keyword evidence="2" id="KW-1185">Reference proteome</keyword>
<evidence type="ECO:0000313" key="2">
    <source>
        <dbReference type="Proteomes" id="UP000188219"/>
    </source>
</evidence>
<protein>
    <recommendedName>
        <fullName evidence="3">Lysis protein</fullName>
    </recommendedName>
</protein>
<dbReference type="RefSeq" id="WP_077402875.1">
    <property type="nucleotide sequence ID" value="NZ_CP019650.1"/>
</dbReference>
<evidence type="ECO:0008006" key="3">
    <source>
        <dbReference type="Google" id="ProtNLM"/>
    </source>
</evidence>